<sequence length="407" mass="45606">MIRYHRGFVVSAMQQQWFFVLPLVYASAVTGCHYTSIFSFGDSLTDTGNLYFISPPQSPNCLLPPYGQTHFQHPNGRCSDGRLILDFIAESLGLPYVKPYLGFKNGALKRENIEQGVNFAVAGATALDRGFFEEKGFTVEVTTNFSLRVQFDWFKESLPSLCNSSSNEVIFSSLLTFCCKSVLRSSLFIVGEIGGNDYGYPLSETTALGDLLTYVPHVVSVITSTIRELIDLGAVTFMVPGILPLGCNPAYLTWFATIDEEEYDQAGCLKWLNMFFEYHNELLQIELNRLRAQYPLANIIYADYFNAALQLYNFPEQFGGFGENVLKVCCGGGGPYNYNDTARCGSAGVIACEDPSQYLSWDGYHLTEAAYRWMTKGLLDGPYTIPKFNVSCFTRDTTEEFHNYAMK</sequence>
<dbReference type="Gene3D" id="3.40.50.1110">
    <property type="entry name" value="SGNH hydrolase"/>
    <property type="match status" value="1"/>
</dbReference>
<dbReference type="AlphaFoldDB" id="A0AAN9JY78"/>
<evidence type="ECO:0000256" key="3">
    <source>
        <dbReference type="ARBA" id="ARBA00022801"/>
    </source>
</evidence>
<dbReference type="InterPro" id="IPR036514">
    <property type="entry name" value="SGNH_hydro_sf"/>
</dbReference>
<evidence type="ECO:0000256" key="1">
    <source>
        <dbReference type="ARBA" id="ARBA00008668"/>
    </source>
</evidence>
<evidence type="ECO:0000256" key="2">
    <source>
        <dbReference type="ARBA" id="ARBA00022729"/>
    </source>
</evidence>
<evidence type="ECO:0000256" key="4">
    <source>
        <dbReference type="ARBA" id="ARBA00023180"/>
    </source>
</evidence>
<dbReference type="InterPro" id="IPR035669">
    <property type="entry name" value="SGNH_plant_lipase-like"/>
</dbReference>
<name>A0AAN9JY78_CANGL</name>
<keyword evidence="6" id="KW-1185">Reference proteome</keyword>
<dbReference type="CDD" id="cd01837">
    <property type="entry name" value="SGNH_plant_lipase_like"/>
    <property type="match status" value="1"/>
</dbReference>
<protein>
    <submittedName>
        <fullName evidence="5">Uncharacterized protein</fullName>
    </submittedName>
</protein>
<evidence type="ECO:0000313" key="6">
    <source>
        <dbReference type="Proteomes" id="UP001367508"/>
    </source>
</evidence>
<gene>
    <name evidence="5" type="ORF">VNO77_44515</name>
</gene>
<comment type="similarity">
    <text evidence="1">Belongs to the 'GDSL' lipolytic enzyme family.</text>
</comment>
<organism evidence="5 6">
    <name type="scientific">Canavalia gladiata</name>
    <name type="common">Sword bean</name>
    <name type="synonym">Dolichos gladiatus</name>
    <dbReference type="NCBI Taxonomy" id="3824"/>
    <lineage>
        <taxon>Eukaryota</taxon>
        <taxon>Viridiplantae</taxon>
        <taxon>Streptophyta</taxon>
        <taxon>Embryophyta</taxon>
        <taxon>Tracheophyta</taxon>
        <taxon>Spermatophyta</taxon>
        <taxon>Magnoliopsida</taxon>
        <taxon>eudicotyledons</taxon>
        <taxon>Gunneridae</taxon>
        <taxon>Pentapetalae</taxon>
        <taxon>rosids</taxon>
        <taxon>fabids</taxon>
        <taxon>Fabales</taxon>
        <taxon>Fabaceae</taxon>
        <taxon>Papilionoideae</taxon>
        <taxon>50 kb inversion clade</taxon>
        <taxon>NPAAA clade</taxon>
        <taxon>indigoferoid/millettioid clade</taxon>
        <taxon>Phaseoleae</taxon>
        <taxon>Canavalia</taxon>
    </lineage>
</organism>
<dbReference type="EMBL" id="JAYMYQ010000011">
    <property type="protein sequence ID" value="KAK7306566.1"/>
    <property type="molecule type" value="Genomic_DNA"/>
</dbReference>
<dbReference type="PANTHER" id="PTHR22835:SF683">
    <property type="entry name" value="OS05G0506800 PROTEIN"/>
    <property type="match status" value="1"/>
</dbReference>
<dbReference type="PROSITE" id="PS51257">
    <property type="entry name" value="PROKAR_LIPOPROTEIN"/>
    <property type="match status" value="1"/>
</dbReference>
<evidence type="ECO:0000313" key="5">
    <source>
        <dbReference type="EMBL" id="KAK7306566.1"/>
    </source>
</evidence>
<accession>A0AAN9JY78</accession>
<dbReference type="InterPro" id="IPR001087">
    <property type="entry name" value="GDSL"/>
</dbReference>
<dbReference type="Proteomes" id="UP001367508">
    <property type="component" value="Unassembled WGS sequence"/>
</dbReference>
<comment type="caution">
    <text evidence="5">The sequence shown here is derived from an EMBL/GenBank/DDBJ whole genome shotgun (WGS) entry which is preliminary data.</text>
</comment>
<proteinExistence type="inferred from homology"/>
<reference evidence="5 6" key="1">
    <citation type="submission" date="2024-01" db="EMBL/GenBank/DDBJ databases">
        <title>The genomes of 5 underutilized Papilionoideae crops provide insights into root nodulation and disease resistanc.</title>
        <authorList>
            <person name="Jiang F."/>
        </authorList>
    </citation>
    <scope>NUCLEOTIDE SEQUENCE [LARGE SCALE GENOMIC DNA]</scope>
    <source>
        <strain evidence="5">LVBAO_FW01</strain>
        <tissue evidence="5">Leaves</tissue>
    </source>
</reference>
<dbReference type="SUPFAM" id="SSF52266">
    <property type="entry name" value="SGNH hydrolase"/>
    <property type="match status" value="1"/>
</dbReference>
<keyword evidence="4" id="KW-0325">Glycoprotein</keyword>
<dbReference type="Pfam" id="PF00657">
    <property type="entry name" value="Lipase_GDSL"/>
    <property type="match status" value="1"/>
</dbReference>
<dbReference type="GO" id="GO:0016788">
    <property type="term" value="F:hydrolase activity, acting on ester bonds"/>
    <property type="evidence" value="ECO:0007669"/>
    <property type="project" value="InterPro"/>
</dbReference>
<keyword evidence="2" id="KW-0732">Signal</keyword>
<dbReference type="PANTHER" id="PTHR22835">
    <property type="entry name" value="ZINC FINGER FYVE DOMAIN CONTAINING PROTEIN"/>
    <property type="match status" value="1"/>
</dbReference>
<keyword evidence="3" id="KW-0378">Hydrolase</keyword>